<accession>A0A4R1BNS5</accession>
<comment type="caution">
    <text evidence="3">The sequence shown here is derived from an EMBL/GenBank/DDBJ whole genome shotgun (WGS) entry which is preliminary data.</text>
</comment>
<dbReference type="CDD" id="cd02966">
    <property type="entry name" value="TlpA_like_family"/>
    <property type="match status" value="1"/>
</dbReference>
<proteinExistence type="predicted"/>
<dbReference type="Proteomes" id="UP000295334">
    <property type="component" value="Unassembled WGS sequence"/>
</dbReference>
<name>A0A4R1BNS5_9BACT</name>
<organism evidence="3 4">
    <name type="scientific">Flaviaesturariibacter flavus</name>
    <dbReference type="NCBI Taxonomy" id="2502780"/>
    <lineage>
        <taxon>Bacteria</taxon>
        <taxon>Pseudomonadati</taxon>
        <taxon>Bacteroidota</taxon>
        <taxon>Chitinophagia</taxon>
        <taxon>Chitinophagales</taxon>
        <taxon>Chitinophagaceae</taxon>
        <taxon>Flaviaestuariibacter</taxon>
    </lineage>
</organism>
<dbReference type="PROSITE" id="PS00194">
    <property type="entry name" value="THIOREDOXIN_1"/>
    <property type="match status" value="1"/>
</dbReference>
<dbReference type="InterPro" id="IPR036249">
    <property type="entry name" value="Thioredoxin-like_sf"/>
</dbReference>
<dbReference type="Gene3D" id="3.40.30.10">
    <property type="entry name" value="Glutaredoxin"/>
    <property type="match status" value="1"/>
</dbReference>
<keyword evidence="1" id="KW-0676">Redox-active center</keyword>
<dbReference type="InterPro" id="IPR050553">
    <property type="entry name" value="Thioredoxin_ResA/DsbE_sf"/>
</dbReference>
<feature type="domain" description="Thioredoxin" evidence="2">
    <location>
        <begin position="39"/>
        <end position="194"/>
    </location>
</feature>
<dbReference type="InterPro" id="IPR017937">
    <property type="entry name" value="Thioredoxin_CS"/>
</dbReference>
<dbReference type="PANTHER" id="PTHR42852">
    <property type="entry name" value="THIOL:DISULFIDE INTERCHANGE PROTEIN DSBE"/>
    <property type="match status" value="1"/>
</dbReference>
<dbReference type="EMBL" id="SJZI01000002">
    <property type="protein sequence ID" value="TCJ19280.1"/>
    <property type="molecule type" value="Genomic_DNA"/>
</dbReference>
<dbReference type="GO" id="GO:0016491">
    <property type="term" value="F:oxidoreductase activity"/>
    <property type="evidence" value="ECO:0007669"/>
    <property type="project" value="InterPro"/>
</dbReference>
<dbReference type="PROSITE" id="PS51352">
    <property type="entry name" value="THIOREDOXIN_2"/>
    <property type="match status" value="1"/>
</dbReference>
<keyword evidence="4" id="KW-1185">Reference proteome</keyword>
<dbReference type="InterPro" id="IPR000866">
    <property type="entry name" value="AhpC/TSA"/>
</dbReference>
<dbReference type="SUPFAM" id="SSF52833">
    <property type="entry name" value="Thioredoxin-like"/>
    <property type="match status" value="1"/>
</dbReference>
<dbReference type="AlphaFoldDB" id="A0A4R1BNS5"/>
<reference evidence="3 4" key="1">
    <citation type="submission" date="2019-03" db="EMBL/GenBank/DDBJ databases">
        <authorList>
            <person name="Kim M.K.M."/>
        </authorList>
    </citation>
    <scope>NUCLEOTIDE SEQUENCE [LARGE SCALE GENOMIC DNA]</scope>
    <source>
        <strain evidence="3 4">17J68-12</strain>
    </source>
</reference>
<evidence type="ECO:0000313" key="3">
    <source>
        <dbReference type="EMBL" id="TCJ19280.1"/>
    </source>
</evidence>
<dbReference type="OrthoDB" id="9815205at2"/>
<dbReference type="PANTHER" id="PTHR42852:SF13">
    <property type="entry name" value="PROTEIN DIPZ"/>
    <property type="match status" value="1"/>
</dbReference>
<evidence type="ECO:0000313" key="4">
    <source>
        <dbReference type="Proteomes" id="UP000295334"/>
    </source>
</evidence>
<sequence length="199" mass="22424">MKLSGKSRLRGITPNQNCQRRCRRSWRNNGDCKMKQINNIILAALLLFSLGAGAQSSVPKVKIDALEKMIAESDRPTVVNFWATFCAPCVKEIPYFQGLVKKYEKAGVRLLLVSLDMPEDYAKVGAFAKKRGFTAPVYFLDETNADLFCPRVDPKWSGAIPATLFINRATAYRSFYEEGVSKEAFEKELKKMLIKASKL</sequence>
<dbReference type="GO" id="GO:0016209">
    <property type="term" value="F:antioxidant activity"/>
    <property type="evidence" value="ECO:0007669"/>
    <property type="project" value="InterPro"/>
</dbReference>
<evidence type="ECO:0000256" key="1">
    <source>
        <dbReference type="ARBA" id="ARBA00023284"/>
    </source>
</evidence>
<evidence type="ECO:0000259" key="2">
    <source>
        <dbReference type="PROSITE" id="PS51352"/>
    </source>
</evidence>
<gene>
    <name evidence="3" type="ORF">EPD60_02350</name>
</gene>
<dbReference type="Pfam" id="PF00578">
    <property type="entry name" value="AhpC-TSA"/>
    <property type="match status" value="1"/>
</dbReference>
<protein>
    <submittedName>
        <fullName evidence="3">TlpA family protein disulfide reductase</fullName>
    </submittedName>
</protein>
<dbReference type="InterPro" id="IPR013766">
    <property type="entry name" value="Thioredoxin_domain"/>
</dbReference>